<evidence type="ECO:0000313" key="5">
    <source>
        <dbReference type="Proteomes" id="UP000562124"/>
    </source>
</evidence>
<feature type="compositionally biased region" description="Acidic residues" evidence="1">
    <location>
        <begin position="54"/>
        <end position="74"/>
    </location>
</feature>
<keyword evidence="5" id="KW-1185">Reference proteome</keyword>
<evidence type="ECO:0000256" key="2">
    <source>
        <dbReference type="SAM" id="Phobius"/>
    </source>
</evidence>
<feature type="compositionally biased region" description="Basic and acidic residues" evidence="1">
    <location>
        <begin position="103"/>
        <end position="115"/>
    </location>
</feature>
<proteinExistence type="predicted"/>
<gene>
    <name evidence="4" type="ORF">HIR71_06505</name>
</gene>
<sequence length="799" mass="82281">MVEKTEHDGDVLDDALVPVDAALPADGPTTQGQNGHDADAGTGHRGADGAAEPPVDEASADETVADESTDDEGAADGAAAETTAGEPEPEPEPVAEQQAAADDAARPADEPRHDGAPAPSSDLAGDAAPSSRPADDDAATSPAARSHDHTTEVMPPVRHDDVPARRDDLPTPPPPAEPAPSAAAPAPGVPVRTSTAAAARTASLPPVASRDTDPDDGHDLRGGSPLDVFEDDDRRRRWLRPLLTTLAIVVVLAGAYVGASWALADRVPRGATVAGVDIGGQDADAAIAQLESELSPLVGEPLPVVAGAQSTVIRPEDAGLALDAEATVDRLTGFDLQPGRLWGQVFGVAEAPAVTSVDDEALDAAVAELDSSLATAPVNGEVVFADGAPHGTPAVDGSELDTEGAADVLRTSWLTGSRPLELPTRVVEPDITQEETDRALSAVAQPLARAPIAVAVADQTVELPAEVVTSFASFTPQDSDLVLELDGPALVEEVVKRTTNLLTPSADARFEFVDGAPVVVPGAAGTTIDPAALVAAVAAAGTGDDRTARVELVPTDPVQSTEKLQALGITEVVSEFSTPLTNEPLRTENLRIGAAKITGVLVEPGDTFSLTESLGPVTAAAGFSEGNVIVNGEHVKGVGGGLSQLSTTVFNTAYFAGFEDVEHTPHSEWFARYPEGREATLYTGSIDLKWKNTSPYGALVQSWVADGRLYVRLWGTKYWTVESTTSGRSNVVAPTTVRSTSPTCAPQSAGNPGFTVTVTRKLFLGGELQDTSSRTTRYKPQNAVVCDAPAPAPAPATQG</sequence>
<dbReference type="Proteomes" id="UP000562124">
    <property type="component" value="Unassembled WGS sequence"/>
</dbReference>
<keyword evidence="2" id="KW-0472">Membrane</keyword>
<feature type="compositionally biased region" description="Low complexity" evidence="1">
    <location>
        <begin position="14"/>
        <end position="26"/>
    </location>
</feature>
<name>A0A7Y0QG93_CELFI</name>
<feature type="compositionally biased region" description="Basic and acidic residues" evidence="1">
    <location>
        <begin position="1"/>
        <end position="10"/>
    </location>
</feature>
<dbReference type="EMBL" id="JABCJJ010000007">
    <property type="protein sequence ID" value="NMR19876.1"/>
    <property type="molecule type" value="Genomic_DNA"/>
</dbReference>
<dbReference type="Pfam" id="PF12229">
    <property type="entry name" value="PG_binding_4"/>
    <property type="match status" value="1"/>
</dbReference>
<comment type="caution">
    <text evidence="4">The sequence shown here is derived from an EMBL/GenBank/DDBJ whole genome shotgun (WGS) entry which is preliminary data.</text>
</comment>
<evidence type="ECO:0000259" key="3">
    <source>
        <dbReference type="Pfam" id="PF12229"/>
    </source>
</evidence>
<feature type="compositionally biased region" description="Basic and acidic residues" evidence="1">
    <location>
        <begin position="210"/>
        <end position="221"/>
    </location>
</feature>
<dbReference type="Pfam" id="PF04294">
    <property type="entry name" value="VanW"/>
    <property type="match status" value="1"/>
</dbReference>
<dbReference type="PANTHER" id="PTHR35788:SF1">
    <property type="entry name" value="EXPORTED PROTEIN"/>
    <property type="match status" value="1"/>
</dbReference>
<dbReference type="InterPro" id="IPR052913">
    <property type="entry name" value="Glycopeptide_resist_protein"/>
</dbReference>
<keyword evidence="2" id="KW-1133">Transmembrane helix</keyword>
<feature type="domain" description="YoaR-like putative peptidoglycan binding" evidence="3">
    <location>
        <begin position="474"/>
        <end position="545"/>
    </location>
</feature>
<dbReference type="RefSeq" id="WP_169324250.1">
    <property type="nucleotide sequence ID" value="NZ_JABCJJ010000007.1"/>
</dbReference>
<dbReference type="InterPro" id="IPR022029">
    <property type="entry name" value="YoaR-like_PG-bd"/>
</dbReference>
<feature type="transmembrane region" description="Helical" evidence="2">
    <location>
        <begin position="242"/>
        <end position="264"/>
    </location>
</feature>
<feature type="compositionally biased region" description="Low complexity" evidence="1">
    <location>
        <begin position="179"/>
        <end position="208"/>
    </location>
</feature>
<evidence type="ECO:0000313" key="4">
    <source>
        <dbReference type="EMBL" id="NMR19876.1"/>
    </source>
</evidence>
<protein>
    <submittedName>
        <fullName evidence="4">Vanomycin resistance protein VanB</fullName>
    </submittedName>
</protein>
<reference evidence="4 5" key="1">
    <citation type="submission" date="2020-04" db="EMBL/GenBank/DDBJ databases">
        <title>Sequencing and Assembly of C. fimi.</title>
        <authorList>
            <person name="Ramsey A.R."/>
        </authorList>
    </citation>
    <scope>NUCLEOTIDE SEQUENCE [LARGE SCALE GENOMIC DNA]</scope>
    <source>
        <strain evidence="4 5">SB</strain>
    </source>
</reference>
<dbReference type="AlphaFoldDB" id="A0A7Y0QG93"/>
<feature type="compositionally biased region" description="Low complexity" evidence="1">
    <location>
        <begin position="75"/>
        <end position="86"/>
    </location>
</feature>
<organism evidence="4 5">
    <name type="scientific">Cellulomonas fimi</name>
    <dbReference type="NCBI Taxonomy" id="1708"/>
    <lineage>
        <taxon>Bacteria</taxon>
        <taxon>Bacillati</taxon>
        <taxon>Actinomycetota</taxon>
        <taxon>Actinomycetes</taxon>
        <taxon>Micrococcales</taxon>
        <taxon>Cellulomonadaceae</taxon>
        <taxon>Cellulomonas</taxon>
    </lineage>
</organism>
<accession>A0A7Y0QG93</accession>
<keyword evidence="2" id="KW-0812">Transmembrane</keyword>
<feature type="compositionally biased region" description="Basic and acidic residues" evidence="1">
    <location>
        <begin position="145"/>
        <end position="169"/>
    </location>
</feature>
<dbReference type="PANTHER" id="PTHR35788">
    <property type="entry name" value="EXPORTED PROTEIN-RELATED"/>
    <property type="match status" value="1"/>
</dbReference>
<feature type="region of interest" description="Disordered" evidence="1">
    <location>
        <begin position="1"/>
        <end position="229"/>
    </location>
</feature>
<dbReference type="InterPro" id="IPR007391">
    <property type="entry name" value="Vancomycin_resist_VanW"/>
</dbReference>
<evidence type="ECO:0000256" key="1">
    <source>
        <dbReference type="SAM" id="MobiDB-lite"/>
    </source>
</evidence>